<accession>A0ABX0HWQ3</accession>
<keyword evidence="5 7" id="KW-1133">Transmembrane helix</keyword>
<feature type="transmembrane region" description="Helical" evidence="7">
    <location>
        <begin position="325"/>
        <end position="346"/>
    </location>
</feature>
<proteinExistence type="inferred from homology"/>
<dbReference type="PANTHER" id="PTHR30489">
    <property type="entry name" value="LIPOPROTEIN-RELEASING SYSTEM TRANSMEMBRANE PROTEIN LOLE"/>
    <property type="match status" value="1"/>
</dbReference>
<evidence type="ECO:0000256" key="6">
    <source>
        <dbReference type="ARBA" id="ARBA00023136"/>
    </source>
</evidence>
<keyword evidence="3" id="KW-1003">Cell membrane</keyword>
<keyword evidence="4 7" id="KW-0812">Transmembrane</keyword>
<dbReference type="EMBL" id="JAAOCD010000006">
    <property type="protein sequence ID" value="NHK99441.1"/>
    <property type="molecule type" value="Genomic_DNA"/>
</dbReference>
<dbReference type="Pfam" id="PF02687">
    <property type="entry name" value="FtsX"/>
    <property type="match status" value="1"/>
</dbReference>
<evidence type="ECO:0000256" key="1">
    <source>
        <dbReference type="ARBA" id="ARBA00004651"/>
    </source>
</evidence>
<evidence type="ECO:0000256" key="2">
    <source>
        <dbReference type="ARBA" id="ARBA00005236"/>
    </source>
</evidence>
<dbReference type="RefSeq" id="WP_009856305.1">
    <property type="nucleotide sequence ID" value="NZ_JAAOCD010000006.1"/>
</dbReference>
<evidence type="ECO:0000256" key="4">
    <source>
        <dbReference type="ARBA" id="ARBA00022692"/>
    </source>
</evidence>
<feature type="domain" description="ABC3 transporter permease C-terminal" evidence="8">
    <location>
        <begin position="332"/>
        <end position="457"/>
    </location>
</feature>
<reference evidence="9 10" key="1">
    <citation type="submission" date="2020-03" db="EMBL/GenBank/DDBJ databases">
        <title>Rubrivivax benzoatilyticus JA2 (sequenced after 10 years sub-culturing).</title>
        <authorList>
            <person name="Gupta D."/>
            <person name="Chintalapati S."/>
            <person name="Chintalapati V.R."/>
        </authorList>
    </citation>
    <scope>NUCLEOTIDE SEQUENCE [LARGE SCALE GENOMIC DNA]</scope>
    <source>
        <strain evidence="9 10">JA2-Mal</strain>
    </source>
</reference>
<evidence type="ECO:0000256" key="5">
    <source>
        <dbReference type="ARBA" id="ARBA00022989"/>
    </source>
</evidence>
<dbReference type="InterPro" id="IPR003838">
    <property type="entry name" value="ABC3_permease_C"/>
</dbReference>
<protein>
    <submittedName>
        <fullName evidence="9">ABC transporter permease</fullName>
    </submittedName>
</protein>
<keyword evidence="6 7" id="KW-0472">Membrane</keyword>
<comment type="caution">
    <text evidence="9">The sequence shown here is derived from an EMBL/GenBank/DDBJ whole genome shotgun (WGS) entry which is preliminary data.</text>
</comment>
<comment type="subcellular location">
    <subcellularLocation>
        <location evidence="1">Cell membrane</location>
        <topology evidence="1">Multi-pass membrane protein</topology>
    </subcellularLocation>
</comment>
<comment type="similarity">
    <text evidence="2">Belongs to the ABC-4 integral membrane protein family. LolC/E subfamily.</text>
</comment>
<feature type="transmembrane region" description="Helical" evidence="7">
    <location>
        <begin position="423"/>
        <end position="449"/>
    </location>
</feature>
<dbReference type="Proteomes" id="UP000802098">
    <property type="component" value="Unassembled WGS sequence"/>
</dbReference>
<evidence type="ECO:0000313" key="9">
    <source>
        <dbReference type="EMBL" id="NHK99441.1"/>
    </source>
</evidence>
<gene>
    <name evidence="9" type="ORF">G7087_13730</name>
</gene>
<evidence type="ECO:0000313" key="10">
    <source>
        <dbReference type="Proteomes" id="UP000802098"/>
    </source>
</evidence>
<evidence type="ECO:0000256" key="7">
    <source>
        <dbReference type="SAM" id="Phobius"/>
    </source>
</evidence>
<sequence>MIDLLLAVRNLLRNRRRSLATFIALAIGAAAILLFGGYRKNIEYTMHTAYVRGGGHLQIQHRDLFLYGSGNPTRYSIADYQRIVDTIRADPELGPMVTVVTPTLQFGGIASNFSAGVSRTVLGTGVIAADQKRMRDWNEFDLRLEAPPFALAGAPADGALVGQGVARVLMLCEALAVADCPRPEVTEQAEQEALPDDIAALAAGEAPAAGPAKTAGGAPRIEVLATSPGGAPNVVSLQVVRAELQGFKELDEVYLLLQLPQAQRLVYGREAPKATAITVQLQHSGQIEAARTRLQALLAETAPKQPLAVLDFRELNPFFVQTVQMFDTIFGFIFVLIGSIVLFTVGNTMSTAVMERTVEIGTIRALGLKQRGVQRMFVLEGMILGVAGTLAGAAFALASSALINQLGLTWVPPGSGEALPLLLRVWGETTTIVGTTAGLILIAAGSAWWPARRASRLVIVDALRHA</sequence>
<feature type="transmembrane region" description="Helical" evidence="7">
    <location>
        <begin position="377"/>
        <end position="403"/>
    </location>
</feature>
<evidence type="ECO:0000259" key="8">
    <source>
        <dbReference type="Pfam" id="PF02687"/>
    </source>
</evidence>
<name>A0ABX0HWQ3_9BURK</name>
<dbReference type="InterPro" id="IPR051447">
    <property type="entry name" value="Lipoprotein-release_system"/>
</dbReference>
<evidence type="ECO:0000256" key="3">
    <source>
        <dbReference type="ARBA" id="ARBA00022475"/>
    </source>
</evidence>
<organism evidence="9 10">
    <name type="scientific">Rubrivivax benzoatilyticus</name>
    <dbReference type="NCBI Taxonomy" id="316997"/>
    <lineage>
        <taxon>Bacteria</taxon>
        <taxon>Pseudomonadati</taxon>
        <taxon>Pseudomonadota</taxon>
        <taxon>Betaproteobacteria</taxon>
        <taxon>Burkholderiales</taxon>
        <taxon>Sphaerotilaceae</taxon>
        <taxon>Rubrivivax</taxon>
    </lineage>
</organism>
<dbReference type="PANTHER" id="PTHR30489:SF0">
    <property type="entry name" value="LIPOPROTEIN-RELEASING SYSTEM TRANSMEMBRANE PROTEIN LOLE"/>
    <property type="match status" value="1"/>
</dbReference>
<keyword evidence="10" id="KW-1185">Reference proteome</keyword>
<feature type="transmembrane region" description="Helical" evidence="7">
    <location>
        <begin position="19"/>
        <end position="38"/>
    </location>
</feature>